<evidence type="ECO:0000313" key="3">
    <source>
        <dbReference type="Proteomes" id="UP000240978"/>
    </source>
</evidence>
<feature type="compositionally biased region" description="Low complexity" evidence="1">
    <location>
        <begin position="302"/>
        <end position="319"/>
    </location>
</feature>
<organism evidence="2 3">
    <name type="scientific">Chitinophaga ginsengisoli</name>
    <dbReference type="NCBI Taxonomy" id="363837"/>
    <lineage>
        <taxon>Bacteria</taxon>
        <taxon>Pseudomonadati</taxon>
        <taxon>Bacteroidota</taxon>
        <taxon>Chitinophagia</taxon>
        <taxon>Chitinophagales</taxon>
        <taxon>Chitinophagaceae</taxon>
        <taxon>Chitinophaga</taxon>
    </lineage>
</organism>
<evidence type="ECO:0000313" key="2">
    <source>
        <dbReference type="EMBL" id="PSL24015.1"/>
    </source>
</evidence>
<protein>
    <submittedName>
        <fullName evidence="2">RHS repeat-associated protein</fullName>
    </submittedName>
</protein>
<dbReference type="RefSeq" id="WP_317048017.1">
    <property type="nucleotide sequence ID" value="NZ_PYGK01000016.1"/>
</dbReference>
<reference evidence="2 3" key="1">
    <citation type="submission" date="2018-03" db="EMBL/GenBank/DDBJ databases">
        <title>Genomic Encyclopedia of Archaeal and Bacterial Type Strains, Phase II (KMG-II): from individual species to whole genera.</title>
        <authorList>
            <person name="Goeker M."/>
        </authorList>
    </citation>
    <scope>NUCLEOTIDE SEQUENCE [LARGE SCALE GENOMIC DNA]</scope>
    <source>
        <strain evidence="2 3">DSM 18107</strain>
    </source>
</reference>
<dbReference type="EMBL" id="PYGK01000016">
    <property type="protein sequence ID" value="PSL24015.1"/>
    <property type="molecule type" value="Genomic_DNA"/>
</dbReference>
<evidence type="ECO:0000256" key="1">
    <source>
        <dbReference type="SAM" id="MobiDB-lite"/>
    </source>
</evidence>
<dbReference type="InterPro" id="IPR022385">
    <property type="entry name" value="Rhs_assc_core"/>
</dbReference>
<name>A0A2P8FQS9_9BACT</name>
<gene>
    <name evidence="2" type="ORF">CLV42_1161</name>
</gene>
<proteinExistence type="predicted"/>
<accession>A0A2P8FQS9</accession>
<dbReference type="Gene3D" id="2.180.10.10">
    <property type="entry name" value="RHS repeat-associated core"/>
    <property type="match status" value="1"/>
</dbReference>
<sequence>DNEVKGEGNQQDYGMRVYDPRLGKFLSVDPLTKSYPELTPYQFASNNPIFNIDLDGAEGTGGAAKVIETGGKTALRVAAKNGVIQGAKIVSMQAVEKAVESPGFWKSLGFGLGRIGSAVGGAIIWTFTPVPNGPGANPEASTWWQEYRRLQDMPNTAPVSGKSFMEEDESDYITLHRGVSADAKYPVMFALAEMGIAVPMSLISPIYRGGGLDNMIPGHTVPEDHSMSDNYSIWTSWTSSESTAATFARGTMGTSNGVILTKTFKRSLLTVSSTAHEYGESEYLVPGIVTGAKIDKIKGDPTTTTATTTTTTNNNNSNNESSRIKK</sequence>
<feature type="non-terminal residue" evidence="2">
    <location>
        <position position="1"/>
    </location>
</feature>
<dbReference type="AlphaFoldDB" id="A0A2P8FQS9"/>
<comment type="caution">
    <text evidence="2">The sequence shown here is derived from an EMBL/GenBank/DDBJ whole genome shotgun (WGS) entry which is preliminary data.</text>
</comment>
<feature type="region of interest" description="Disordered" evidence="1">
    <location>
        <begin position="299"/>
        <end position="326"/>
    </location>
</feature>
<dbReference type="Proteomes" id="UP000240978">
    <property type="component" value="Unassembled WGS sequence"/>
</dbReference>
<keyword evidence="3" id="KW-1185">Reference proteome</keyword>
<dbReference type="NCBIfam" id="TIGR03696">
    <property type="entry name" value="Rhs_assc_core"/>
    <property type="match status" value="1"/>
</dbReference>